<evidence type="ECO:0000256" key="1">
    <source>
        <dbReference type="SAM" id="MobiDB-lite"/>
    </source>
</evidence>
<dbReference type="AlphaFoldDB" id="Q6CKR5"/>
<dbReference type="FunCoup" id="Q6CKR5">
    <property type="interactions" value="137"/>
</dbReference>
<organism evidence="2 3">
    <name type="scientific">Kluyveromyces lactis (strain ATCC 8585 / CBS 2359 / DSM 70799 / NBRC 1267 / NRRL Y-1140 / WM37)</name>
    <name type="common">Yeast</name>
    <name type="synonym">Candida sphaerica</name>
    <dbReference type="NCBI Taxonomy" id="284590"/>
    <lineage>
        <taxon>Eukaryota</taxon>
        <taxon>Fungi</taxon>
        <taxon>Dikarya</taxon>
        <taxon>Ascomycota</taxon>
        <taxon>Saccharomycotina</taxon>
        <taxon>Saccharomycetes</taxon>
        <taxon>Saccharomycetales</taxon>
        <taxon>Saccharomycetaceae</taxon>
        <taxon>Kluyveromyces</taxon>
    </lineage>
</organism>
<dbReference type="PaxDb" id="284590-Q6CKR5"/>
<dbReference type="Pfam" id="PF17316">
    <property type="entry name" value="Perilipin_2"/>
    <property type="match status" value="1"/>
</dbReference>
<dbReference type="EMBL" id="CR382126">
    <property type="protein sequence ID" value="CAG98182.1"/>
    <property type="molecule type" value="Genomic_DNA"/>
</dbReference>
<dbReference type="KEGG" id="kla:KLLA0_F08679g"/>
<feature type="compositionally biased region" description="Polar residues" evidence="1">
    <location>
        <begin position="10"/>
        <end position="20"/>
    </location>
</feature>
<feature type="compositionally biased region" description="Low complexity" evidence="1">
    <location>
        <begin position="315"/>
        <end position="324"/>
    </location>
</feature>
<feature type="region of interest" description="Disordered" evidence="1">
    <location>
        <begin position="1"/>
        <end position="34"/>
    </location>
</feature>
<dbReference type="InParanoid" id="Q6CKR5"/>
<dbReference type="STRING" id="284590.Q6CKR5"/>
<gene>
    <name evidence="2" type="ORF">KLLA0_F08679g</name>
</gene>
<name>Q6CKR5_KLULA</name>
<protein>
    <submittedName>
        <fullName evidence="2">KLLA0F08679p</fullName>
    </submittedName>
</protein>
<accession>Q6CKR5</accession>
<dbReference type="OMA" id="HIETYPI"/>
<proteinExistence type="predicted"/>
<dbReference type="eggNOG" id="ENOG502RY6S">
    <property type="taxonomic scope" value="Eukaryota"/>
</dbReference>
<dbReference type="Proteomes" id="UP000000598">
    <property type="component" value="Chromosome F"/>
</dbReference>
<feature type="region of interest" description="Disordered" evidence="1">
    <location>
        <begin position="307"/>
        <end position="360"/>
    </location>
</feature>
<sequence length="360" mass="40237">MSIFRKKHNQPTGEEQTTVQPHEDNQNTEESQNPVENQITSYKTVDHINGYPLVQQTKEILDGISVARVVKANTLPTATAILTSKPVKFVEPVTKIVDTVADTGLTVTEKVIPSLKTKTYQRLGEEAMIPYNLTSKAVNKTVDTTVSFAENYIYEPTHNQILKFRQYYNEKVYDTHGKPLIRGSLDPLVSPCNKWYESLINSSFPEGKEVPTNGFSNELDRSFALTFNAIQRAASVFNKRSKETILAPCNYVKHVNDVLNVNLDNQEDLSLPKSWVATKDSFQELNQETIDYIKSFSPLASIPGFKKKGTTSNDEVTAAAAITEEPTESEQQENGIVAEQANDQQVPSLEIQHAEPIEAN</sequence>
<evidence type="ECO:0000313" key="3">
    <source>
        <dbReference type="Proteomes" id="UP000000598"/>
    </source>
</evidence>
<evidence type="ECO:0000313" key="2">
    <source>
        <dbReference type="EMBL" id="CAG98182.1"/>
    </source>
</evidence>
<keyword evidence="3" id="KW-1185">Reference proteome</keyword>
<dbReference type="HOGENOM" id="CLU_047747_0_0_1"/>
<reference evidence="2 3" key="1">
    <citation type="journal article" date="2004" name="Nature">
        <title>Genome evolution in yeasts.</title>
        <authorList>
            <consortium name="Genolevures"/>
            <person name="Dujon B."/>
            <person name="Sherman D."/>
            <person name="Fischer G."/>
            <person name="Durrens P."/>
            <person name="Casaregola S."/>
            <person name="Lafontaine I."/>
            <person name="de Montigny J."/>
            <person name="Marck C."/>
            <person name="Neuveglise C."/>
            <person name="Talla E."/>
            <person name="Goffard N."/>
            <person name="Frangeul L."/>
            <person name="Aigle M."/>
            <person name="Anthouard V."/>
            <person name="Babour A."/>
            <person name="Barbe V."/>
            <person name="Barnay S."/>
            <person name="Blanchin S."/>
            <person name="Beckerich J.M."/>
            <person name="Beyne E."/>
            <person name="Bleykasten C."/>
            <person name="Boisrame A."/>
            <person name="Boyer J."/>
            <person name="Cattolico L."/>
            <person name="Confanioleri F."/>
            <person name="de Daruvar A."/>
            <person name="Despons L."/>
            <person name="Fabre E."/>
            <person name="Fairhead C."/>
            <person name="Ferry-Dumazet H."/>
            <person name="Groppi A."/>
            <person name="Hantraye F."/>
            <person name="Hennequin C."/>
            <person name="Jauniaux N."/>
            <person name="Joyet P."/>
            <person name="Kachouri R."/>
            <person name="Kerrest A."/>
            <person name="Koszul R."/>
            <person name="Lemaire M."/>
            <person name="Lesur I."/>
            <person name="Ma L."/>
            <person name="Muller H."/>
            <person name="Nicaud J.M."/>
            <person name="Nikolski M."/>
            <person name="Oztas S."/>
            <person name="Ozier-Kalogeropoulos O."/>
            <person name="Pellenz S."/>
            <person name="Potier S."/>
            <person name="Richard G.F."/>
            <person name="Straub M.L."/>
            <person name="Suleau A."/>
            <person name="Swennene D."/>
            <person name="Tekaia F."/>
            <person name="Wesolowski-Louvel M."/>
            <person name="Westhof E."/>
            <person name="Wirth B."/>
            <person name="Zeniou-Meyer M."/>
            <person name="Zivanovic I."/>
            <person name="Bolotin-Fukuhara M."/>
            <person name="Thierry A."/>
            <person name="Bouchier C."/>
            <person name="Caudron B."/>
            <person name="Scarpelli C."/>
            <person name="Gaillardin C."/>
            <person name="Weissenbach J."/>
            <person name="Wincker P."/>
            <person name="Souciet J.L."/>
        </authorList>
    </citation>
    <scope>NUCLEOTIDE SEQUENCE [LARGE SCALE GENOMIC DNA]</scope>
    <source>
        <strain evidence="3">ATCC 8585 / CBS 2359 / DSM 70799 / NBRC 1267 / NRRL Y-1140 / WM37</strain>
    </source>
</reference>